<keyword evidence="1" id="KW-0808">Transferase</keyword>
<reference evidence="1" key="1">
    <citation type="submission" date="2015-12" db="EMBL/GenBank/DDBJ databases">
        <title>Update maize B73 reference genome by single molecule sequencing technologies.</title>
        <authorList>
            <consortium name="Maize Genome Sequencing Project"/>
            <person name="Ware D."/>
        </authorList>
    </citation>
    <scope>NUCLEOTIDE SEQUENCE [LARGE SCALE GENOMIC DNA]</scope>
    <source>
        <tissue evidence="1">Seedling</tissue>
    </source>
</reference>
<keyword evidence="1" id="KW-0418">Kinase</keyword>
<dbReference type="GO" id="GO:0016301">
    <property type="term" value="F:kinase activity"/>
    <property type="evidence" value="ECO:0007669"/>
    <property type="project" value="UniProtKB-KW"/>
</dbReference>
<name>A0A1D6NK44_MAIZE</name>
<protein>
    <submittedName>
        <fullName evidence="1">Leucine-rich repeat protein kinase family protein</fullName>
    </submittedName>
</protein>
<dbReference type="EMBL" id="CM007649">
    <property type="protein sequence ID" value="ONM40619.1"/>
    <property type="molecule type" value="Genomic_DNA"/>
</dbReference>
<gene>
    <name evidence="1" type="ORF">ZEAMMB73_Zm00001d044276</name>
</gene>
<sequence length="65" mass="7320">MSMTMSSSTATCRGVTRRLRPPCWRRSARLAPARTPTRGRRWRSCFKNWTPSDSDGGANANTHPL</sequence>
<organism evidence="1">
    <name type="scientific">Zea mays</name>
    <name type="common">Maize</name>
    <dbReference type="NCBI Taxonomy" id="4577"/>
    <lineage>
        <taxon>Eukaryota</taxon>
        <taxon>Viridiplantae</taxon>
        <taxon>Streptophyta</taxon>
        <taxon>Embryophyta</taxon>
        <taxon>Tracheophyta</taxon>
        <taxon>Spermatophyta</taxon>
        <taxon>Magnoliopsida</taxon>
        <taxon>Liliopsida</taxon>
        <taxon>Poales</taxon>
        <taxon>Poaceae</taxon>
        <taxon>PACMAD clade</taxon>
        <taxon>Panicoideae</taxon>
        <taxon>Andropogonodae</taxon>
        <taxon>Andropogoneae</taxon>
        <taxon>Tripsacinae</taxon>
        <taxon>Zea</taxon>
    </lineage>
</organism>
<proteinExistence type="predicted"/>
<evidence type="ECO:0000313" key="1">
    <source>
        <dbReference type="EMBL" id="ONM40619.1"/>
    </source>
</evidence>
<dbReference type="AlphaFoldDB" id="A0A1D6NK44"/>
<accession>A0A1D6NK44</accession>